<gene>
    <name evidence="2" type="ORF">BN1232_00488</name>
</gene>
<protein>
    <submittedName>
        <fullName evidence="2">SnoaL-like domain protein</fullName>
    </submittedName>
</protein>
<dbReference type="AlphaFoldDB" id="A0A0E4GVF9"/>
<evidence type="ECO:0000313" key="2">
    <source>
        <dbReference type="EMBL" id="CQD03693.1"/>
    </source>
</evidence>
<name>A0A0E4GVF9_MYCLN</name>
<evidence type="ECO:0000313" key="3">
    <source>
        <dbReference type="Proteomes" id="UP000199251"/>
    </source>
</evidence>
<accession>A0A0E4GVF9</accession>
<reference evidence="2 3" key="1">
    <citation type="submission" date="2015-03" db="EMBL/GenBank/DDBJ databases">
        <authorList>
            <person name="Urmite Genomes"/>
        </authorList>
    </citation>
    <scope>NUCLEOTIDE SEQUENCE [LARGE SCALE GENOMIC DNA]</scope>
    <source>
        <strain evidence="2 3">CSUR P1491</strain>
    </source>
</reference>
<dbReference type="Proteomes" id="UP000199251">
    <property type="component" value="Unassembled WGS sequence"/>
</dbReference>
<dbReference type="SUPFAM" id="SSF54427">
    <property type="entry name" value="NTF2-like"/>
    <property type="match status" value="1"/>
</dbReference>
<dbReference type="InterPro" id="IPR032710">
    <property type="entry name" value="NTF2-like_dom_sf"/>
</dbReference>
<dbReference type="Pfam" id="PF12680">
    <property type="entry name" value="SnoaL_2"/>
    <property type="match status" value="1"/>
</dbReference>
<sequence length="153" mass="17281">MLVTDDSGFPLSLTAHYLPRHYCDVMTPFDAPNAELAWMFLQSLSEGGDLDEGFALLSDDFSYWSLFTRESYDKEALRRVTDRRKQSVELTIDLLRCINEGETVVVEAYATGTNSNGEQYDTPFVCIFETSDGLIISMREYSDTRAYAKLLGG</sequence>
<evidence type="ECO:0000259" key="1">
    <source>
        <dbReference type="Pfam" id="PF12680"/>
    </source>
</evidence>
<dbReference type="Gene3D" id="3.10.450.50">
    <property type="match status" value="1"/>
</dbReference>
<feature type="domain" description="SnoaL-like" evidence="1">
    <location>
        <begin position="46"/>
        <end position="137"/>
    </location>
</feature>
<organism evidence="2 3">
    <name type="scientific">Mycobacterium lentiflavum</name>
    <dbReference type="NCBI Taxonomy" id="141349"/>
    <lineage>
        <taxon>Bacteria</taxon>
        <taxon>Bacillati</taxon>
        <taxon>Actinomycetota</taxon>
        <taxon>Actinomycetes</taxon>
        <taxon>Mycobacteriales</taxon>
        <taxon>Mycobacteriaceae</taxon>
        <taxon>Mycobacterium</taxon>
        <taxon>Mycobacterium simiae complex</taxon>
    </lineage>
</organism>
<dbReference type="STRING" id="141349.BN1232_00488"/>
<dbReference type="InterPro" id="IPR037401">
    <property type="entry name" value="SnoaL-like"/>
</dbReference>
<proteinExistence type="predicted"/>
<dbReference type="EMBL" id="CTEE01000001">
    <property type="protein sequence ID" value="CQD03693.1"/>
    <property type="molecule type" value="Genomic_DNA"/>
</dbReference>